<dbReference type="OrthoDB" id="5314997at2759"/>
<evidence type="ECO:0008006" key="3">
    <source>
        <dbReference type="Google" id="ProtNLM"/>
    </source>
</evidence>
<evidence type="ECO:0000313" key="2">
    <source>
        <dbReference type="Proteomes" id="UP000799537"/>
    </source>
</evidence>
<dbReference type="Proteomes" id="UP000799537">
    <property type="component" value="Unassembled WGS sequence"/>
</dbReference>
<keyword evidence="2" id="KW-1185">Reference proteome</keyword>
<proteinExistence type="predicted"/>
<reference evidence="1" key="1">
    <citation type="journal article" date="2020" name="Stud. Mycol.">
        <title>101 Dothideomycetes genomes: a test case for predicting lifestyles and emergence of pathogens.</title>
        <authorList>
            <person name="Haridas S."/>
            <person name="Albert R."/>
            <person name="Binder M."/>
            <person name="Bloem J."/>
            <person name="Labutti K."/>
            <person name="Salamov A."/>
            <person name="Andreopoulos B."/>
            <person name="Baker S."/>
            <person name="Barry K."/>
            <person name="Bills G."/>
            <person name="Bluhm B."/>
            <person name="Cannon C."/>
            <person name="Castanera R."/>
            <person name="Culley D."/>
            <person name="Daum C."/>
            <person name="Ezra D."/>
            <person name="Gonzalez J."/>
            <person name="Henrissat B."/>
            <person name="Kuo A."/>
            <person name="Liang C."/>
            <person name="Lipzen A."/>
            <person name="Lutzoni F."/>
            <person name="Magnuson J."/>
            <person name="Mondo S."/>
            <person name="Nolan M."/>
            <person name="Ohm R."/>
            <person name="Pangilinan J."/>
            <person name="Park H.-J."/>
            <person name="Ramirez L."/>
            <person name="Alfaro M."/>
            <person name="Sun H."/>
            <person name="Tritt A."/>
            <person name="Yoshinaga Y."/>
            <person name="Zwiers L.-H."/>
            <person name="Turgeon B."/>
            <person name="Goodwin S."/>
            <person name="Spatafora J."/>
            <person name="Crous P."/>
            <person name="Grigoriev I."/>
        </authorList>
    </citation>
    <scope>NUCLEOTIDE SEQUENCE</scope>
    <source>
        <strain evidence="1">ATCC 36951</strain>
    </source>
</reference>
<gene>
    <name evidence="1" type="ORF">M409DRAFT_20745</name>
</gene>
<dbReference type="EMBL" id="ML993589">
    <property type="protein sequence ID" value="KAF2168727.1"/>
    <property type="molecule type" value="Genomic_DNA"/>
</dbReference>
<dbReference type="AlphaFoldDB" id="A0A6A6CN78"/>
<name>A0A6A6CN78_ZASCE</name>
<organism evidence="1 2">
    <name type="scientific">Zasmidium cellare ATCC 36951</name>
    <dbReference type="NCBI Taxonomy" id="1080233"/>
    <lineage>
        <taxon>Eukaryota</taxon>
        <taxon>Fungi</taxon>
        <taxon>Dikarya</taxon>
        <taxon>Ascomycota</taxon>
        <taxon>Pezizomycotina</taxon>
        <taxon>Dothideomycetes</taxon>
        <taxon>Dothideomycetidae</taxon>
        <taxon>Mycosphaerellales</taxon>
        <taxon>Mycosphaerellaceae</taxon>
        <taxon>Zasmidium</taxon>
    </lineage>
</organism>
<sequence>MVQTRSGLATVFIAPRTRAKKRVGPFRFLDLPAELRVSVYEQAVPQTRVGVEVFRLHHLAHTCRQIRRESIDTVCAKSKLVVWASLNRSSSSFESLKCLQPITYRKFEETFGDDFRFCQVEWRVYSTLNNKSEGLYYPLAPMRAQRYATWDVLFEFDMEVEENGNLYFSALEPNSFVLDSTACTLAVPSRIPWSARRIASREGFKGFTPKDLNILRQANWY</sequence>
<dbReference type="RefSeq" id="XP_033669616.1">
    <property type="nucleotide sequence ID" value="XM_033805530.1"/>
</dbReference>
<accession>A0A6A6CN78</accession>
<dbReference type="GeneID" id="54558802"/>
<protein>
    <recommendedName>
        <fullName evidence="3">F-box domain-containing protein</fullName>
    </recommendedName>
</protein>
<evidence type="ECO:0000313" key="1">
    <source>
        <dbReference type="EMBL" id="KAF2168727.1"/>
    </source>
</evidence>